<evidence type="ECO:0000313" key="1">
    <source>
        <dbReference type="EMBL" id="PHT93997.1"/>
    </source>
</evidence>
<reference evidence="1 2" key="1">
    <citation type="journal article" date="2014" name="Nat. Genet.">
        <title>Genome sequence of the hot pepper provides insights into the evolution of pungency in Capsicum species.</title>
        <authorList>
            <person name="Kim S."/>
            <person name="Park M."/>
            <person name="Yeom S.I."/>
            <person name="Kim Y.M."/>
            <person name="Lee J.M."/>
            <person name="Lee H.A."/>
            <person name="Seo E."/>
            <person name="Choi J."/>
            <person name="Cheong K."/>
            <person name="Kim K.T."/>
            <person name="Jung K."/>
            <person name="Lee G.W."/>
            <person name="Oh S.K."/>
            <person name="Bae C."/>
            <person name="Kim S.B."/>
            <person name="Lee H.Y."/>
            <person name="Kim S.Y."/>
            <person name="Kim M.S."/>
            <person name="Kang B.C."/>
            <person name="Jo Y.D."/>
            <person name="Yang H.B."/>
            <person name="Jeong H.J."/>
            <person name="Kang W.H."/>
            <person name="Kwon J.K."/>
            <person name="Shin C."/>
            <person name="Lim J.Y."/>
            <person name="Park J.H."/>
            <person name="Huh J.H."/>
            <person name="Kim J.S."/>
            <person name="Kim B.D."/>
            <person name="Cohen O."/>
            <person name="Paran I."/>
            <person name="Suh M.C."/>
            <person name="Lee S.B."/>
            <person name="Kim Y.K."/>
            <person name="Shin Y."/>
            <person name="Noh S.J."/>
            <person name="Park J."/>
            <person name="Seo Y.S."/>
            <person name="Kwon S.Y."/>
            <person name="Kim H.A."/>
            <person name="Park J.M."/>
            <person name="Kim H.J."/>
            <person name="Choi S.B."/>
            <person name="Bosland P.W."/>
            <person name="Reeves G."/>
            <person name="Jo S.H."/>
            <person name="Lee B.W."/>
            <person name="Cho H.T."/>
            <person name="Choi H.S."/>
            <person name="Lee M.S."/>
            <person name="Yu Y."/>
            <person name="Do Choi Y."/>
            <person name="Park B.S."/>
            <person name="van Deynze A."/>
            <person name="Ashrafi H."/>
            <person name="Hill T."/>
            <person name="Kim W.T."/>
            <person name="Pai H.S."/>
            <person name="Ahn H.K."/>
            <person name="Yeam I."/>
            <person name="Giovannoni J.J."/>
            <person name="Rose J.K."/>
            <person name="Sorensen I."/>
            <person name="Lee S.J."/>
            <person name="Kim R.W."/>
            <person name="Choi I.Y."/>
            <person name="Choi B.S."/>
            <person name="Lim J.S."/>
            <person name="Lee Y.H."/>
            <person name="Choi D."/>
        </authorList>
    </citation>
    <scope>NUCLEOTIDE SEQUENCE [LARGE SCALE GENOMIC DNA]</scope>
    <source>
        <strain evidence="2">cv. CM334</strain>
    </source>
</reference>
<proteinExistence type="predicted"/>
<name>A0A2G3AIC6_CAPAN</name>
<reference evidence="1 2" key="2">
    <citation type="journal article" date="2017" name="Genome Biol.">
        <title>New reference genome sequences of hot pepper reveal the massive evolution of plant disease-resistance genes by retroduplication.</title>
        <authorList>
            <person name="Kim S."/>
            <person name="Park J."/>
            <person name="Yeom S.I."/>
            <person name="Kim Y.M."/>
            <person name="Seo E."/>
            <person name="Kim K.T."/>
            <person name="Kim M.S."/>
            <person name="Lee J.M."/>
            <person name="Cheong K."/>
            <person name="Shin H.S."/>
            <person name="Kim S.B."/>
            <person name="Han K."/>
            <person name="Lee J."/>
            <person name="Park M."/>
            <person name="Lee H.A."/>
            <person name="Lee H.Y."/>
            <person name="Lee Y."/>
            <person name="Oh S."/>
            <person name="Lee J.H."/>
            <person name="Choi E."/>
            <person name="Choi E."/>
            <person name="Lee S.E."/>
            <person name="Jeon J."/>
            <person name="Kim H."/>
            <person name="Choi G."/>
            <person name="Song H."/>
            <person name="Lee J."/>
            <person name="Lee S.C."/>
            <person name="Kwon J.K."/>
            <person name="Lee H.Y."/>
            <person name="Koo N."/>
            <person name="Hong Y."/>
            <person name="Kim R.W."/>
            <person name="Kang W.H."/>
            <person name="Huh J.H."/>
            <person name="Kang B.C."/>
            <person name="Yang T.J."/>
            <person name="Lee Y.H."/>
            <person name="Bennetzen J.L."/>
            <person name="Choi D."/>
        </authorList>
    </citation>
    <scope>NUCLEOTIDE SEQUENCE [LARGE SCALE GENOMIC DNA]</scope>
    <source>
        <strain evidence="2">cv. CM334</strain>
    </source>
</reference>
<dbReference type="Proteomes" id="UP000222542">
    <property type="component" value="Unassembled WGS sequence"/>
</dbReference>
<comment type="caution">
    <text evidence="1">The sequence shown here is derived from an EMBL/GenBank/DDBJ whole genome shotgun (WGS) entry which is preliminary data.</text>
</comment>
<dbReference type="EMBL" id="AYRZ02000001">
    <property type="protein sequence ID" value="PHT93997.1"/>
    <property type="molecule type" value="Genomic_DNA"/>
</dbReference>
<accession>A0A2G3AIC6</accession>
<sequence length="106" mass="11804">MKCHSFSSDWYSKTNAVRSGKAGSTYALAPCGPRTSSFKELAMTFFPPGVEFGDRTLPAILIAATLIYILFPGPIEPDTEYLVRVKGFFLFKAEKEFLTTSSYRTD</sequence>
<organism evidence="1 2">
    <name type="scientific">Capsicum annuum</name>
    <name type="common">Capsicum pepper</name>
    <dbReference type="NCBI Taxonomy" id="4072"/>
    <lineage>
        <taxon>Eukaryota</taxon>
        <taxon>Viridiplantae</taxon>
        <taxon>Streptophyta</taxon>
        <taxon>Embryophyta</taxon>
        <taxon>Tracheophyta</taxon>
        <taxon>Spermatophyta</taxon>
        <taxon>Magnoliopsida</taxon>
        <taxon>eudicotyledons</taxon>
        <taxon>Gunneridae</taxon>
        <taxon>Pentapetalae</taxon>
        <taxon>asterids</taxon>
        <taxon>lamiids</taxon>
        <taxon>Solanales</taxon>
        <taxon>Solanaceae</taxon>
        <taxon>Solanoideae</taxon>
        <taxon>Capsiceae</taxon>
        <taxon>Capsicum</taxon>
    </lineage>
</organism>
<dbReference type="AlphaFoldDB" id="A0A2G3AIC6"/>
<protein>
    <submittedName>
        <fullName evidence="1">Uncharacterized protein</fullName>
    </submittedName>
</protein>
<evidence type="ECO:0000313" key="2">
    <source>
        <dbReference type="Proteomes" id="UP000222542"/>
    </source>
</evidence>
<dbReference type="Gramene" id="PHT93997">
    <property type="protein sequence ID" value="PHT93997"/>
    <property type="gene ID" value="T459_01879"/>
</dbReference>
<gene>
    <name evidence="1" type="ORF">T459_01879</name>
</gene>
<keyword evidence="2" id="KW-1185">Reference proteome</keyword>